<dbReference type="InterPro" id="IPR036390">
    <property type="entry name" value="WH_DNA-bd_sf"/>
</dbReference>
<name>A0A6N9TNU7_DISTH</name>
<evidence type="ECO:0000313" key="3">
    <source>
        <dbReference type="Proteomes" id="UP000469346"/>
    </source>
</evidence>
<organism evidence="2 3">
    <name type="scientific">Dissulfurirhabdus thermomarina</name>
    <dbReference type="NCBI Taxonomy" id="1765737"/>
    <lineage>
        <taxon>Bacteria</taxon>
        <taxon>Deltaproteobacteria</taxon>
        <taxon>Dissulfurirhabdaceae</taxon>
        <taxon>Dissulfurirhabdus</taxon>
    </lineage>
</organism>
<dbReference type="Gene3D" id="1.10.10.10">
    <property type="entry name" value="Winged helix-like DNA-binding domain superfamily/Winged helix DNA-binding domain"/>
    <property type="match status" value="1"/>
</dbReference>
<dbReference type="Pfam" id="PF08679">
    <property type="entry name" value="DsrD"/>
    <property type="match status" value="1"/>
</dbReference>
<dbReference type="Proteomes" id="UP000469346">
    <property type="component" value="Unassembled WGS sequence"/>
</dbReference>
<dbReference type="InterPro" id="IPR036388">
    <property type="entry name" value="WH-like_DNA-bd_sf"/>
</dbReference>
<keyword evidence="3" id="KW-1185">Reference proteome</keyword>
<gene>
    <name evidence="2" type="ORF">G3N55_02755</name>
</gene>
<dbReference type="AlphaFoldDB" id="A0A6N9TNU7"/>
<sequence length="82" mass="9080">MAADKEELKQKILEFATKKAKHKSKMYIKDLYKADPDASPRAVKNAANELVREGKLEFFSSGSTVMYGVPGFGKPLEEGEGE</sequence>
<dbReference type="SUPFAM" id="SSF46785">
    <property type="entry name" value="Winged helix' DNA-binding domain"/>
    <property type="match status" value="1"/>
</dbReference>
<proteinExistence type="predicted"/>
<dbReference type="InterPro" id="IPR014793">
    <property type="entry name" value="DsrD"/>
</dbReference>
<evidence type="ECO:0000259" key="1">
    <source>
        <dbReference type="Pfam" id="PF08679"/>
    </source>
</evidence>
<reference evidence="2 3" key="1">
    <citation type="submission" date="2020-02" db="EMBL/GenBank/DDBJ databases">
        <title>Comparative genomics of sulfur disproportionating microorganisms.</title>
        <authorList>
            <person name="Ward L.M."/>
            <person name="Bertran E."/>
            <person name="Johnston D.T."/>
        </authorList>
    </citation>
    <scope>NUCLEOTIDE SEQUENCE [LARGE SCALE GENOMIC DNA]</scope>
    <source>
        <strain evidence="2 3">DSM 100025</strain>
    </source>
</reference>
<protein>
    <submittedName>
        <fullName evidence="2">Sulfite reductase</fullName>
    </submittedName>
</protein>
<comment type="caution">
    <text evidence="2">The sequence shown here is derived from an EMBL/GenBank/DDBJ whole genome shotgun (WGS) entry which is preliminary data.</text>
</comment>
<evidence type="ECO:0000313" key="2">
    <source>
        <dbReference type="EMBL" id="NDY41773.1"/>
    </source>
</evidence>
<dbReference type="EMBL" id="JAAGRR010000017">
    <property type="protein sequence ID" value="NDY41773.1"/>
    <property type="molecule type" value="Genomic_DNA"/>
</dbReference>
<dbReference type="RefSeq" id="WP_163297929.1">
    <property type="nucleotide sequence ID" value="NZ_JAAGRR010000017.1"/>
</dbReference>
<feature type="domain" description="Dissimilatory sulphite reductase D" evidence="1">
    <location>
        <begin position="8"/>
        <end position="71"/>
    </location>
</feature>
<accession>A0A6N9TNU7</accession>